<feature type="transmembrane region" description="Helical" evidence="1">
    <location>
        <begin position="67"/>
        <end position="84"/>
    </location>
</feature>
<gene>
    <name evidence="2" type="ORF">B0T22DRAFT_282514</name>
</gene>
<keyword evidence="1" id="KW-0812">Transmembrane</keyword>
<proteinExistence type="predicted"/>
<evidence type="ECO:0008006" key="4">
    <source>
        <dbReference type="Google" id="ProtNLM"/>
    </source>
</evidence>
<evidence type="ECO:0000313" key="3">
    <source>
        <dbReference type="Proteomes" id="UP001270362"/>
    </source>
</evidence>
<organism evidence="2 3">
    <name type="scientific">Podospora appendiculata</name>
    <dbReference type="NCBI Taxonomy" id="314037"/>
    <lineage>
        <taxon>Eukaryota</taxon>
        <taxon>Fungi</taxon>
        <taxon>Dikarya</taxon>
        <taxon>Ascomycota</taxon>
        <taxon>Pezizomycotina</taxon>
        <taxon>Sordariomycetes</taxon>
        <taxon>Sordariomycetidae</taxon>
        <taxon>Sordariales</taxon>
        <taxon>Podosporaceae</taxon>
        <taxon>Podospora</taxon>
    </lineage>
</organism>
<evidence type="ECO:0000256" key="1">
    <source>
        <dbReference type="SAM" id="Phobius"/>
    </source>
</evidence>
<keyword evidence="1" id="KW-0472">Membrane</keyword>
<keyword evidence="3" id="KW-1185">Reference proteome</keyword>
<keyword evidence="1" id="KW-1133">Transmembrane helix</keyword>
<reference evidence="2" key="2">
    <citation type="submission" date="2023-06" db="EMBL/GenBank/DDBJ databases">
        <authorList>
            <consortium name="Lawrence Berkeley National Laboratory"/>
            <person name="Haridas S."/>
            <person name="Hensen N."/>
            <person name="Bonometti L."/>
            <person name="Westerberg I."/>
            <person name="Brannstrom I.O."/>
            <person name="Guillou S."/>
            <person name="Cros-Aarteil S."/>
            <person name="Calhoun S."/>
            <person name="Kuo A."/>
            <person name="Mondo S."/>
            <person name="Pangilinan J."/>
            <person name="Riley R."/>
            <person name="Labutti K."/>
            <person name="Andreopoulos B."/>
            <person name="Lipzen A."/>
            <person name="Chen C."/>
            <person name="Yanf M."/>
            <person name="Daum C."/>
            <person name="Ng V."/>
            <person name="Clum A."/>
            <person name="Steindorff A."/>
            <person name="Ohm R."/>
            <person name="Martin F."/>
            <person name="Silar P."/>
            <person name="Natvig D."/>
            <person name="Lalanne C."/>
            <person name="Gautier V."/>
            <person name="Ament-Velasquez S.L."/>
            <person name="Kruys A."/>
            <person name="Hutchinson M.I."/>
            <person name="Powell A.J."/>
            <person name="Barry K."/>
            <person name="Miller A.N."/>
            <person name="Grigoriev I.V."/>
            <person name="Debuchy R."/>
            <person name="Gladieux P."/>
            <person name="Thoren M.H."/>
            <person name="Johannesson H."/>
        </authorList>
    </citation>
    <scope>NUCLEOTIDE SEQUENCE</scope>
    <source>
        <strain evidence="2">CBS 314.62</strain>
    </source>
</reference>
<dbReference type="Proteomes" id="UP001270362">
    <property type="component" value="Unassembled WGS sequence"/>
</dbReference>
<dbReference type="AlphaFoldDB" id="A0AAE1C850"/>
<protein>
    <recommendedName>
        <fullName evidence="4">Transmembrane protein</fullName>
    </recommendedName>
</protein>
<dbReference type="EMBL" id="JAULSO010000005">
    <property type="protein sequence ID" value="KAK3682396.1"/>
    <property type="molecule type" value="Genomic_DNA"/>
</dbReference>
<accession>A0AAE1C850</accession>
<feature type="transmembrane region" description="Helical" evidence="1">
    <location>
        <begin position="27"/>
        <end position="47"/>
    </location>
</feature>
<sequence>MDYTWTARHEHWSLGARSRLVRSPVSFNFSVSGSKILSCLLLFPVLLSPHSIRKPVFFFSSISRPSSFFLSISLFLLVDIMKFSSQHCRHFHAVCCSRGL</sequence>
<name>A0AAE1C850_9PEZI</name>
<comment type="caution">
    <text evidence="2">The sequence shown here is derived from an EMBL/GenBank/DDBJ whole genome shotgun (WGS) entry which is preliminary data.</text>
</comment>
<reference evidence="2" key="1">
    <citation type="journal article" date="2023" name="Mol. Phylogenet. Evol.">
        <title>Genome-scale phylogeny and comparative genomics of the fungal order Sordariales.</title>
        <authorList>
            <person name="Hensen N."/>
            <person name="Bonometti L."/>
            <person name="Westerberg I."/>
            <person name="Brannstrom I.O."/>
            <person name="Guillou S."/>
            <person name="Cros-Aarteil S."/>
            <person name="Calhoun S."/>
            <person name="Haridas S."/>
            <person name="Kuo A."/>
            <person name="Mondo S."/>
            <person name="Pangilinan J."/>
            <person name="Riley R."/>
            <person name="LaButti K."/>
            <person name="Andreopoulos B."/>
            <person name="Lipzen A."/>
            <person name="Chen C."/>
            <person name="Yan M."/>
            <person name="Daum C."/>
            <person name="Ng V."/>
            <person name="Clum A."/>
            <person name="Steindorff A."/>
            <person name="Ohm R.A."/>
            <person name="Martin F."/>
            <person name="Silar P."/>
            <person name="Natvig D.O."/>
            <person name="Lalanne C."/>
            <person name="Gautier V."/>
            <person name="Ament-Velasquez S.L."/>
            <person name="Kruys A."/>
            <person name="Hutchinson M.I."/>
            <person name="Powell A.J."/>
            <person name="Barry K."/>
            <person name="Miller A.N."/>
            <person name="Grigoriev I.V."/>
            <person name="Debuchy R."/>
            <person name="Gladieux P."/>
            <person name="Hiltunen Thoren M."/>
            <person name="Johannesson H."/>
        </authorList>
    </citation>
    <scope>NUCLEOTIDE SEQUENCE</scope>
    <source>
        <strain evidence="2">CBS 314.62</strain>
    </source>
</reference>
<evidence type="ECO:0000313" key="2">
    <source>
        <dbReference type="EMBL" id="KAK3682396.1"/>
    </source>
</evidence>